<comment type="similarity">
    <text evidence="1">Belongs to the 3-oxoacid CoA-transferase subunit B family.</text>
</comment>
<sequence>MDKNQIREVIARRAALELKDGDVVNLGIGLPTMIPDFLPEGVSVILQSENGLVGMGPTPKPGEENPDFINSGGGYITAVPGAYACSSLASFEIIRGGHVDVTFLGALEVDEKGDLANWIIPGKKVPGMGGAMDLLVGARKVILTMEHTAKGNPKILKKCRLPLTAAGQVNMIITEMGVMDITDKGIVLKEINPEFTVEQVQAATEAKLIIAPDLKPMRQ</sequence>
<dbReference type="PROSITE" id="PS01274">
    <property type="entry name" value="COA_TRANSF_2"/>
    <property type="match status" value="1"/>
</dbReference>
<dbReference type="PANTHER" id="PTHR13707:SF60">
    <property type="entry name" value="ACETATE COA-TRANSFERASE SUBUNIT ALPHA"/>
    <property type="match status" value="1"/>
</dbReference>
<name>A0A9D2GQN2_9BACT</name>
<dbReference type="InterPro" id="IPR004165">
    <property type="entry name" value="CoA_trans_fam_I"/>
</dbReference>
<evidence type="ECO:0000256" key="1">
    <source>
        <dbReference type="ARBA" id="ARBA00007047"/>
    </source>
</evidence>
<dbReference type="SMART" id="SM00882">
    <property type="entry name" value="CoA_trans"/>
    <property type="match status" value="1"/>
</dbReference>
<dbReference type="InterPro" id="IPR004164">
    <property type="entry name" value="CoA_transf_AS"/>
</dbReference>
<organism evidence="3 4">
    <name type="scientific">Candidatus Coprenecus stercoravium</name>
    <dbReference type="NCBI Taxonomy" id="2840735"/>
    <lineage>
        <taxon>Bacteria</taxon>
        <taxon>Pseudomonadati</taxon>
        <taxon>Bacteroidota</taxon>
        <taxon>Bacteroidia</taxon>
        <taxon>Bacteroidales</taxon>
        <taxon>Rikenellaceae</taxon>
        <taxon>Rikenellaceae incertae sedis</taxon>
        <taxon>Candidatus Coprenecus</taxon>
    </lineage>
</organism>
<dbReference type="InterPro" id="IPR037171">
    <property type="entry name" value="NagB/RpiA_transferase-like"/>
</dbReference>
<comment type="caution">
    <text evidence="3">The sequence shown here is derived from an EMBL/GenBank/DDBJ whole genome shotgun (WGS) entry which is preliminary data.</text>
</comment>
<proteinExistence type="inferred from homology"/>
<dbReference type="Pfam" id="PF01144">
    <property type="entry name" value="CoA_trans"/>
    <property type="match status" value="1"/>
</dbReference>
<keyword evidence="2" id="KW-0808">Transferase</keyword>
<accession>A0A9D2GQN2</accession>
<evidence type="ECO:0000313" key="3">
    <source>
        <dbReference type="EMBL" id="HIZ85891.1"/>
    </source>
</evidence>
<reference evidence="3" key="2">
    <citation type="submission" date="2021-04" db="EMBL/GenBank/DDBJ databases">
        <authorList>
            <person name="Gilroy R."/>
        </authorList>
    </citation>
    <scope>NUCLEOTIDE SEQUENCE</scope>
    <source>
        <strain evidence="3">Gambia16-554</strain>
    </source>
</reference>
<dbReference type="NCBIfam" id="TIGR02428">
    <property type="entry name" value="pcaJ_scoB_fam"/>
    <property type="match status" value="1"/>
</dbReference>
<dbReference type="Proteomes" id="UP000824115">
    <property type="component" value="Unassembled WGS sequence"/>
</dbReference>
<evidence type="ECO:0000313" key="4">
    <source>
        <dbReference type="Proteomes" id="UP000824115"/>
    </source>
</evidence>
<dbReference type="PANTHER" id="PTHR13707">
    <property type="entry name" value="KETOACID-COENZYME A TRANSFERASE"/>
    <property type="match status" value="1"/>
</dbReference>
<dbReference type="InterPro" id="IPR012791">
    <property type="entry name" value="3-oxoacid_CoA-transf_B"/>
</dbReference>
<dbReference type="EMBL" id="DXAW01000093">
    <property type="protein sequence ID" value="HIZ85891.1"/>
    <property type="molecule type" value="Genomic_DNA"/>
</dbReference>
<evidence type="ECO:0000256" key="2">
    <source>
        <dbReference type="ARBA" id="ARBA00022679"/>
    </source>
</evidence>
<dbReference type="AlphaFoldDB" id="A0A9D2GQN2"/>
<reference evidence="3" key="1">
    <citation type="journal article" date="2021" name="PeerJ">
        <title>Extensive microbial diversity within the chicken gut microbiome revealed by metagenomics and culture.</title>
        <authorList>
            <person name="Gilroy R."/>
            <person name="Ravi A."/>
            <person name="Getino M."/>
            <person name="Pursley I."/>
            <person name="Horton D.L."/>
            <person name="Alikhan N.F."/>
            <person name="Baker D."/>
            <person name="Gharbi K."/>
            <person name="Hall N."/>
            <person name="Watson M."/>
            <person name="Adriaenssens E.M."/>
            <person name="Foster-Nyarko E."/>
            <person name="Jarju S."/>
            <person name="Secka A."/>
            <person name="Antonio M."/>
            <person name="Oren A."/>
            <person name="Chaudhuri R.R."/>
            <person name="La Ragione R."/>
            <person name="Hildebrand F."/>
            <person name="Pallen M.J."/>
        </authorList>
    </citation>
    <scope>NUCLEOTIDE SEQUENCE</scope>
    <source>
        <strain evidence="3">Gambia16-554</strain>
    </source>
</reference>
<dbReference type="SUPFAM" id="SSF100950">
    <property type="entry name" value="NagB/RpiA/CoA transferase-like"/>
    <property type="match status" value="1"/>
</dbReference>
<protein>
    <submittedName>
        <fullName evidence="3">3-oxoacid CoA-transferase subunit B</fullName>
    </submittedName>
</protein>
<dbReference type="Gene3D" id="3.40.1080.10">
    <property type="entry name" value="Glutaconate Coenzyme A-transferase"/>
    <property type="match status" value="1"/>
</dbReference>
<gene>
    <name evidence="3" type="ORF">IAC04_05325</name>
</gene>
<dbReference type="GO" id="GO:0008410">
    <property type="term" value="F:CoA-transferase activity"/>
    <property type="evidence" value="ECO:0007669"/>
    <property type="project" value="InterPro"/>
</dbReference>